<evidence type="ECO:0000256" key="8">
    <source>
        <dbReference type="PROSITE-ProRule" id="PRU00035"/>
    </source>
</evidence>
<keyword evidence="15" id="KW-1185">Reference proteome</keyword>
<protein>
    <recommendedName>
        <fullName evidence="16">Polybromo 1</fullName>
    </recommendedName>
</protein>
<feature type="compositionally biased region" description="Basic and acidic residues" evidence="10">
    <location>
        <begin position="388"/>
        <end position="399"/>
    </location>
</feature>
<dbReference type="SMART" id="SM00439">
    <property type="entry name" value="BAH"/>
    <property type="match status" value="2"/>
</dbReference>
<dbReference type="SMART" id="SM00297">
    <property type="entry name" value="BROMO"/>
    <property type="match status" value="5"/>
</dbReference>
<feature type="domain" description="Bromo" evidence="11">
    <location>
        <begin position="12"/>
        <end position="82"/>
    </location>
</feature>
<evidence type="ECO:0000256" key="1">
    <source>
        <dbReference type="ARBA" id="ARBA00004123"/>
    </source>
</evidence>
<evidence type="ECO:0000256" key="6">
    <source>
        <dbReference type="ARBA" id="ARBA00023163"/>
    </source>
</evidence>
<evidence type="ECO:0000256" key="10">
    <source>
        <dbReference type="SAM" id="MobiDB-lite"/>
    </source>
</evidence>
<dbReference type="GO" id="GO:0016586">
    <property type="term" value="C:RSC-type complex"/>
    <property type="evidence" value="ECO:0007669"/>
    <property type="project" value="InterPro"/>
</dbReference>
<dbReference type="Gene3D" id="2.30.30.490">
    <property type="match status" value="2"/>
</dbReference>
<feature type="domain" description="Bromo" evidence="11">
    <location>
        <begin position="586"/>
        <end position="656"/>
    </location>
</feature>
<evidence type="ECO:0000256" key="7">
    <source>
        <dbReference type="ARBA" id="ARBA00023242"/>
    </source>
</evidence>
<evidence type="ECO:0000259" key="12">
    <source>
        <dbReference type="PROSITE" id="PS50118"/>
    </source>
</evidence>
<evidence type="ECO:0000313" key="15">
    <source>
        <dbReference type="Proteomes" id="UP000007875"/>
    </source>
</evidence>
<dbReference type="FunFam" id="1.20.920.10:FF:000006">
    <property type="entry name" value="protein polybromo-1 isoform X1"/>
    <property type="match status" value="1"/>
</dbReference>
<dbReference type="PROSITE" id="PS00633">
    <property type="entry name" value="BROMODOMAIN_1"/>
    <property type="match status" value="3"/>
</dbReference>
<name>H2ZED8_CIOSA</name>
<dbReference type="InterPro" id="IPR018359">
    <property type="entry name" value="Bromodomain_CS"/>
</dbReference>
<feature type="domain" description="HMG box" evidence="12">
    <location>
        <begin position="1244"/>
        <end position="1294"/>
    </location>
</feature>
<dbReference type="GeneTree" id="ENSGT00390000003017"/>
<dbReference type="SUPFAM" id="SSF47095">
    <property type="entry name" value="HMG-box"/>
    <property type="match status" value="1"/>
</dbReference>
<evidence type="ECO:0000256" key="2">
    <source>
        <dbReference type="ARBA" id="ARBA00022737"/>
    </source>
</evidence>
<dbReference type="PROSITE" id="PS51038">
    <property type="entry name" value="BAH"/>
    <property type="match status" value="2"/>
</dbReference>
<feature type="domain" description="Bromo" evidence="11">
    <location>
        <begin position="443"/>
        <end position="513"/>
    </location>
</feature>
<dbReference type="PANTHER" id="PTHR16062">
    <property type="entry name" value="SWI/SNF-RELATED"/>
    <property type="match status" value="1"/>
</dbReference>
<evidence type="ECO:0008006" key="16">
    <source>
        <dbReference type="Google" id="ProtNLM"/>
    </source>
</evidence>
<keyword evidence="5 8" id="KW-0103">Bromodomain</keyword>
<dbReference type="PRINTS" id="PR00503">
    <property type="entry name" value="BROMODOMAIN"/>
</dbReference>
<dbReference type="Proteomes" id="UP000007875">
    <property type="component" value="Unassembled WGS sequence"/>
</dbReference>
<feature type="compositionally biased region" description="Basic residues" evidence="10">
    <location>
        <begin position="411"/>
        <end position="420"/>
    </location>
</feature>
<dbReference type="PROSITE" id="PS50118">
    <property type="entry name" value="HMG_BOX_2"/>
    <property type="match status" value="1"/>
</dbReference>
<dbReference type="InterPro" id="IPR009071">
    <property type="entry name" value="HMG_box_dom"/>
</dbReference>
<dbReference type="InterPro" id="IPR037382">
    <property type="entry name" value="Rsc/polybromo"/>
</dbReference>
<evidence type="ECO:0000259" key="11">
    <source>
        <dbReference type="PROSITE" id="PS50014"/>
    </source>
</evidence>
<dbReference type="SMART" id="SM00398">
    <property type="entry name" value="HMG"/>
    <property type="match status" value="1"/>
</dbReference>
<dbReference type="PROSITE" id="PS50014">
    <property type="entry name" value="BROMODOMAIN_2"/>
    <property type="match status" value="5"/>
</dbReference>
<evidence type="ECO:0000256" key="3">
    <source>
        <dbReference type="ARBA" id="ARBA00022853"/>
    </source>
</evidence>
<organism evidence="14 15">
    <name type="scientific">Ciona savignyi</name>
    <name type="common">Pacific transparent sea squirt</name>
    <dbReference type="NCBI Taxonomy" id="51511"/>
    <lineage>
        <taxon>Eukaryota</taxon>
        <taxon>Metazoa</taxon>
        <taxon>Chordata</taxon>
        <taxon>Tunicata</taxon>
        <taxon>Ascidiacea</taxon>
        <taxon>Phlebobranchia</taxon>
        <taxon>Cionidae</taxon>
        <taxon>Ciona</taxon>
    </lineage>
</organism>
<dbReference type="InParanoid" id="H2ZED8"/>
<feature type="domain" description="BAH" evidence="13">
    <location>
        <begin position="828"/>
        <end position="947"/>
    </location>
</feature>
<dbReference type="Gene3D" id="1.20.920.10">
    <property type="entry name" value="Bromodomain-like"/>
    <property type="match status" value="5"/>
</dbReference>
<evidence type="ECO:0000256" key="5">
    <source>
        <dbReference type="ARBA" id="ARBA00023117"/>
    </source>
</evidence>
<reference evidence="15" key="1">
    <citation type="submission" date="2003-08" db="EMBL/GenBank/DDBJ databases">
        <authorList>
            <person name="Birren B."/>
            <person name="Nusbaum C."/>
            <person name="Abebe A."/>
            <person name="Abouelleil A."/>
            <person name="Adekoya E."/>
            <person name="Ait-zahra M."/>
            <person name="Allen N."/>
            <person name="Allen T."/>
            <person name="An P."/>
            <person name="Anderson M."/>
            <person name="Anderson S."/>
            <person name="Arachchi H."/>
            <person name="Armbruster J."/>
            <person name="Bachantsang P."/>
            <person name="Baldwin J."/>
            <person name="Barry A."/>
            <person name="Bayul T."/>
            <person name="Blitshsteyn B."/>
            <person name="Bloom T."/>
            <person name="Blye J."/>
            <person name="Boguslavskiy L."/>
            <person name="Borowsky M."/>
            <person name="Boukhgalter B."/>
            <person name="Brunache A."/>
            <person name="Butler J."/>
            <person name="Calixte N."/>
            <person name="Calvo S."/>
            <person name="Camarata J."/>
            <person name="Campo K."/>
            <person name="Chang J."/>
            <person name="Cheshatsang Y."/>
            <person name="Citroen M."/>
            <person name="Collymore A."/>
            <person name="Considine T."/>
            <person name="Cook A."/>
            <person name="Cooke P."/>
            <person name="Corum B."/>
            <person name="Cuomo C."/>
            <person name="David R."/>
            <person name="Dawoe T."/>
            <person name="Degray S."/>
            <person name="Dodge S."/>
            <person name="Dooley K."/>
            <person name="Dorje P."/>
            <person name="Dorjee K."/>
            <person name="Dorris L."/>
            <person name="Duffey N."/>
            <person name="Dupes A."/>
            <person name="Elkins T."/>
            <person name="Engels R."/>
            <person name="Erickson J."/>
            <person name="Farina A."/>
            <person name="Faro S."/>
            <person name="Ferreira P."/>
            <person name="Fischer H."/>
            <person name="Fitzgerald M."/>
            <person name="Foley K."/>
            <person name="Gage D."/>
            <person name="Galagan J."/>
            <person name="Gearin G."/>
            <person name="Gnerre S."/>
            <person name="Gnirke A."/>
            <person name="Goyette A."/>
            <person name="Graham J."/>
            <person name="Grandbois E."/>
            <person name="Gyaltsen K."/>
            <person name="Hafez N."/>
            <person name="Hagopian D."/>
            <person name="Hagos B."/>
            <person name="Hall J."/>
            <person name="Hatcher B."/>
            <person name="Heller A."/>
            <person name="Higgins H."/>
            <person name="Honan T."/>
            <person name="Horn A."/>
            <person name="Houde N."/>
            <person name="Hughes L."/>
            <person name="Hulme W."/>
            <person name="Husby E."/>
            <person name="Iliev I."/>
            <person name="Jaffe D."/>
            <person name="Jones C."/>
            <person name="Kamal M."/>
            <person name="Kamat A."/>
            <person name="Kamvysselis M."/>
            <person name="Karlsson E."/>
            <person name="Kells C."/>
            <person name="Kieu A."/>
            <person name="Kisner P."/>
            <person name="Kodira C."/>
            <person name="Kulbokas E."/>
            <person name="Labutti K."/>
            <person name="Lama D."/>
            <person name="Landers T."/>
            <person name="Leger J."/>
            <person name="Levine S."/>
            <person name="Lewis D."/>
            <person name="Lewis T."/>
            <person name="Lindblad-toh K."/>
            <person name="Liu X."/>
            <person name="Lokyitsang T."/>
            <person name="Lokyitsang Y."/>
            <person name="Lucien O."/>
            <person name="Lui A."/>
            <person name="Ma L.J."/>
            <person name="Mabbitt R."/>
            <person name="Macdonald J."/>
            <person name="Maclean C."/>
            <person name="Major J."/>
            <person name="Manning J."/>
            <person name="Marabella R."/>
            <person name="Maru K."/>
            <person name="Matthews C."/>
            <person name="Mauceli E."/>
            <person name="Mccarthy M."/>
            <person name="Mcdonough S."/>
            <person name="Mcghee T."/>
            <person name="Meldrim J."/>
            <person name="Meneus L."/>
            <person name="Mesirov J."/>
            <person name="Mihalev A."/>
            <person name="Mihova T."/>
            <person name="Mikkelsen T."/>
            <person name="Mlenga V."/>
            <person name="Moru K."/>
            <person name="Mozes J."/>
            <person name="Mulrain L."/>
            <person name="Munson G."/>
            <person name="Naylor J."/>
            <person name="Newes C."/>
            <person name="Nguyen C."/>
            <person name="Nguyen N."/>
            <person name="Nguyen T."/>
            <person name="Nicol R."/>
            <person name="Nielsen C."/>
            <person name="Nizzari M."/>
            <person name="Norbu C."/>
            <person name="Norbu N."/>
            <person name="O'donnell P."/>
            <person name="Okoawo O."/>
            <person name="O'leary S."/>
            <person name="Omotosho B."/>
            <person name="O'neill K."/>
            <person name="Osman S."/>
            <person name="Parker S."/>
            <person name="Perrin D."/>
            <person name="Phunkhang P."/>
            <person name="Piqani B."/>
            <person name="Purcell S."/>
            <person name="Rachupka T."/>
            <person name="Ramasamy U."/>
            <person name="Rameau R."/>
            <person name="Ray V."/>
            <person name="Raymond C."/>
            <person name="Retta R."/>
            <person name="Richardson S."/>
            <person name="Rise C."/>
            <person name="Rodriguez J."/>
            <person name="Rogers J."/>
            <person name="Rogov P."/>
            <person name="Rutman M."/>
            <person name="Schupbach R."/>
            <person name="Seaman C."/>
            <person name="Settipalli S."/>
            <person name="Sharpe T."/>
            <person name="Sheridan J."/>
            <person name="Sherpa N."/>
            <person name="Shi J."/>
            <person name="Smirnov S."/>
            <person name="Smith C."/>
            <person name="Sougnez C."/>
            <person name="Spencer B."/>
            <person name="Stalker J."/>
            <person name="Stange-thomann N."/>
            <person name="Stavropoulos S."/>
            <person name="Stetson K."/>
            <person name="Stone C."/>
            <person name="Stone S."/>
            <person name="Stubbs M."/>
            <person name="Talamas J."/>
            <person name="Tchuinga P."/>
            <person name="Tenzing P."/>
            <person name="Tesfaye S."/>
            <person name="Theodore J."/>
            <person name="Thoulutsang Y."/>
            <person name="Topham K."/>
            <person name="Towey S."/>
            <person name="Tsamla T."/>
            <person name="Tsomo N."/>
            <person name="Vallee D."/>
            <person name="Vassiliev H."/>
            <person name="Venkataraman V."/>
            <person name="Vinson J."/>
            <person name="Vo A."/>
            <person name="Wade C."/>
            <person name="Wang S."/>
            <person name="Wangchuk T."/>
            <person name="Wangdi T."/>
            <person name="Whittaker C."/>
            <person name="Wilkinson J."/>
            <person name="Wu Y."/>
            <person name="Wyman D."/>
            <person name="Yadav S."/>
            <person name="Yang S."/>
            <person name="Yang X."/>
            <person name="Yeager S."/>
            <person name="Yee E."/>
            <person name="Young G."/>
            <person name="Zainoun J."/>
            <person name="Zembeck L."/>
            <person name="Zimmer A."/>
            <person name="Zody M."/>
            <person name="Lander E."/>
        </authorList>
    </citation>
    <scope>NUCLEOTIDE SEQUENCE [LARGE SCALE GENOMIC DNA]</scope>
</reference>
<comment type="subcellular location">
    <subcellularLocation>
        <location evidence="1">Nucleus</location>
    </subcellularLocation>
</comment>
<dbReference type="GO" id="GO:0006338">
    <property type="term" value="P:chromatin remodeling"/>
    <property type="evidence" value="ECO:0007669"/>
    <property type="project" value="InterPro"/>
</dbReference>
<dbReference type="GO" id="GO:0006368">
    <property type="term" value="P:transcription elongation by RNA polymerase II"/>
    <property type="evidence" value="ECO:0007669"/>
    <property type="project" value="TreeGrafter"/>
</dbReference>
<reference evidence="14" key="3">
    <citation type="submission" date="2025-09" db="UniProtKB">
        <authorList>
            <consortium name="Ensembl"/>
        </authorList>
    </citation>
    <scope>IDENTIFICATION</scope>
</reference>
<dbReference type="PANTHER" id="PTHR16062:SF19">
    <property type="entry name" value="PROTEIN POLYBROMO-1"/>
    <property type="match status" value="1"/>
</dbReference>
<evidence type="ECO:0000256" key="9">
    <source>
        <dbReference type="PROSITE-ProRule" id="PRU00267"/>
    </source>
</evidence>
<feature type="domain" description="Bromo" evidence="11">
    <location>
        <begin position="301"/>
        <end position="371"/>
    </location>
</feature>
<dbReference type="InterPro" id="IPR036427">
    <property type="entry name" value="Bromodomain-like_sf"/>
</dbReference>
<feature type="domain" description="BAH" evidence="13">
    <location>
        <begin position="1023"/>
        <end position="1133"/>
    </location>
</feature>
<proteinExistence type="predicted"/>
<dbReference type="SUPFAM" id="SSF47370">
    <property type="entry name" value="Bromodomain"/>
    <property type="match status" value="5"/>
</dbReference>
<dbReference type="GO" id="GO:0003682">
    <property type="term" value="F:chromatin binding"/>
    <property type="evidence" value="ECO:0007669"/>
    <property type="project" value="InterPro"/>
</dbReference>
<dbReference type="InterPro" id="IPR001025">
    <property type="entry name" value="BAH_dom"/>
</dbReference>
<feature type="region of interest" description="Disordered" evidence="10">
    <location>
        <begin position="388"/>
        <end position="420"/>
    </location>
</feature>
<keyword evidence="4" id="KW-0805">Transcription regulation</keyword>
<evidence type="ECO:0000259" key="13">
    <source>
        <dbReference type="PROSITE" id="PS51038"/>
    </source>
</evidence>
<feature type="domain" description="Bromo" evidence="11">
    <location>
        <begin position="138"/>
        <end position="207"/>
    </location>
</feature>
<sequence length="1525" mass="177176">IYDVIKDHEDSEGHLVADTFMKLPSKRYHPDYHEKIVDPIDLGKIGQRIRMDEYRDIEILTTDIQLMISNAKKYYDAESEEYSDACKLWDLYLTTKARLADNVKPEESKSRPGRKDLDISQEELKALYEAIVTETDEDGRVIAEMFMQLPDKTNLEYYQLIKEPIDFLMIGDRMEENYYKSVIEFEKDVTLLVKNAKAFNDPISQQEKPEKVDLHEASVLDFHEHDYQVNFIKYRTHIYSGRWKSVGGLGMSTEGRFERLTALVLILLQFSVAQIYEQTLTHPPNDQALLYNEVVNYRNNIGHTIADPFVRLPNKRFYPTYYEEIDSPISLKMIRKKILSKKYDTCHDMARDFQLLFSNAMSFNVSHSLIHKDALTLKEFMESRLQEFATKEENSDRSSDSMGEDDDERTKKKRRRRRKKRTETLRGRLRLLYETVLDAEDEEGREIIMLFLEKPSKKDYPDYYKLIVDPIDMRTIDKKIRQERYTDVTGLISDFCLMFNNARQYNEPGSQVYLDANALEKLLLEKNKELGPLPVQPQLATPGRTHKKHALPPNVTDGFAFIKSQNPLEDKMDRLYVKLRDHTDPTGRTICDIFSHLPTKHELPDYYKVIKKPMEMDRIQQKMHGGHYTRLDEMLADLLLMFENACIYNEPGSVIYKDALLLQKVAVETFHKLEAPEEVPRSQQLVHEILMNLFMSLMNHQDETGRCYSDSLMLLDQKASGLQGKVPFLFPHTHVDVLQSFATLVKLEVVVKMYPSYFKKNIIFLHQLPIKIFFICPLKKRALNVTRKLNSYCLTPTKLSFPFGLKSTFLETIIRTLPTNKLSIPRALVYKAGDFVYVEDPDKQHEKHIVCIEKLYIDDVGEQRIYGPWFLTAQSIISHFPGKKFMEKEVFKSDYYNTIPVKCILGRCHVMLVKDYFRMKPAGFKDEDVYVCESRFLSKTKSFKRAKSMQLPANDTPLIARETPLSIVRVPSGLGADPQLVTQGVDATWSTDVIDKDRENIKTETQNPHSEATYYIQYFANGMWVKLGDCLYVRNPGGKPKIARVERLWTDNNGNVWFHGPWFVRPESTEHEPNRMFFNSFEDTVLLSDVEGKCMVLSGRDYSACRPTEIPETDIYVYESKYFDKIIKKMKGVKRYVPTHKVVDDEYYYFKKPFTPENVLSPILLKMVAEDVKQRQIQAVEQKHQKLSMNEHQPPSQGLPYNQPIYNQQQPLMVQQPYHPYPQSYPQTTATPPLKKKGRVGHSTGYILFASHCHPKVRADNPDLPFGDISKLVGEEWRNLDEEEKHEYEEKAREKMAIAEAEGRLIPRKKKKKNGDEVVTPTITMAPAVVHVYTKVSLKWSWYIIYTNPNLIIIINHFFILKIIKKNPFRAVAQFQQPGQYTGIVQGTPQTGYNPTMPAYSQTPTGIVYPAQQIAPVSLLLPRSERHRVKRGPLFLQPPPKAQRIMHSEAYLKYIEGLEKGSKTLSNWKKTLSVKENDVVMSKEEVDKLPVHWLANGKARHETTKSALWALRDLMLKDAFAIKNS</sequence>
<accession>H2ZED8</accession>
<evidence type="ECO:0000313" key="14">
    <source>
        <dbReference type="Ensembl" id="ENSCSAVP00000015954.1"/>
    </source>
</evidence>
<dbReference type="Pfam" id="PF00505">
    <property type="entry name" value="HMG_box"/>
    <property type="match status" value="1"/>
</dbReference>
<reference evidence="14" key="2">
    <citation type="submission" date="2025-08" db="UniProtKB">
        <authorList>
            <consortium name="Ensembl"/>
        </authorList>
    </citation>
    <scope>IDENTIFICATION</scope>
</reference>
<dbReference type="eggNOG" id="KOG1827">
    <property type="taxonomic scope" value="Eukaryota"/>
</dbReference>
<keyword evidence="3" id="KW-0156">Chromatin regulator</keyword>
<dbReference type="GO" id="GO:0003677">
    <property type="term" value="F:DNA binding"/>
    <property type="evidence" value="ECO:0007669"/>
    <property type="project" value="UniProtKB-UniRule"/>
</dbReference>
<keyword evidence="9" id="KW-0238">DNA-binding</keyword>
<dbReference type="Gene3D" id="1.10.30.10">
    <property type="entry name" value="High mobility group box domain"/>
    <property type="match status" value="1"/>
</dbReference>
<dbReference type="Ensembl" id="ENSCSAVT00000016134.1">
    <property type="protein sequence ID" value="ENSCSAVP00000015954.1"/>
    <property type="gene ID" value="ENSCSAVG00000009396.1"/>
</dbReference>
<dbReference type="Pfam" id="PF01426">
    <property type="entry name" value="BAH"/>
    <property type="match status" value="2"/>
</dbReference>
<dbReference type="OMA" id="WQFYETL"/>
<dbReference type="InterPro" id="IPR001487">
    <property type="entry name" value="Bromodomain"/>
</dbReference>
<feature type="DNA-binding region" description="HMG box" evidence="9">
    <location>
        <begin position="1244"/>
        <end position="1294"/>
    </location>
</feature>
<keyword evidence="6" id="KW-0804">Transcription</keyword>
<dbReference type="Pfam" id="PF00439">
    <property type="entry name" value="Bromodomain"/>
    <property type="match status" value="5"/>
</dbReference>
<keyword evidence="7 9" id="KW-0539">Nucleus</keyword>
<dbReference type="CDD" id="cd04717">
    <property type="entry name" value="BAH_polybromo"/>
    <property type="match status" value="2"/>
</dbReference>
<dbReference type="InterPro" id="IPR036910">
    <property type="entry name" value="HMG_box_dom_sf"/>
</dbReference>
<dbReference type="HOGENOM" id="CLU_001483_2_0_1"/>
<evidence type="ECO:0000256" key="4">
    <source>
        <dbReference type="ARBA" id="ARBA00023015"/>
    </source>
</evidence>
<dbReference type="STRING" id="51511.ENSCSAVP00000015954"/>
<keyword evidence="2" id="KW-0677">Repeat</keyword>
<dbReference type="InterPro" id="IPR043151">
    <property type="entry name" value="BAH_sf"/>
</dbReference>
<dbReference type="PRINTS" id="PR00886">
    <property type="entry name" value="HIGHMOBLTY12"/>
</dbReference>